<feature type="domain" description="Alginate export" evidence="1">
    <location>
        <begin position="25"/>
        <end position="387"/>
    </location>
</feature>
<reference evidence="3" key="1">
    <citation type="submission" date="2014-11" db="EMBL/GenBank/DDBJ databases">
        <title>Genome sequencing of Roseivirga sp. D-25.</title>
        <authorList>
            <person name="Selvaratnam C."/>
            <person name="Thevarajoo S."/>
            <person name="Goh K.M."/>
            <person name="Eee R."/>
            <person name="Chan K.-G."/>
            <person name="Chong C.S."/>
        </authorList>
    </citation>
    <scope>NUCLEOTIDE SEQUENCE [LARGE SCALE GENOMIC DNA]</scope>
    <source>
        <strain evidence="3">D-25</strain>
    </source>
</reference>
<gene>
    <name evidence="2" type="ORF">OB69_02115</name>
</gene>
<sequence>MGIQKGIFVVLFLTIFSNLHAQISVDAQLRSRFEYRHGYKTLFPDNTDPAAFIGQRTRLNIDYKTENLDVLLSFQNISVWGDVPQLNTADRNGLMIYQAWAKVYLSESFAIKAGRQEIIYDDSRIFGNVDWATQGRSHDALQLKWQNEGFKLDVGLAYNQTNEQLTGNDYNILGTYKTFQYMWLHKDWTNFSGSFLFLNNGLQHIDNTNNQNNEVRYSQTVGIHSNYKKDKLGLSSNLYYQGGKDIINSSLNAYLLAFSADYQVSEKSKVVFGAEIISGNDNGAPNNQKNKAFNPLYGTNHKFNGLMDYFYVGNHYPNVGLTDVYLTNTTKLNAKSSLSVTLHNFSAASDLAGSSKKRLGNEVDLVFSHAVRKSISLKVGYSQLFASEGMEILKGNSDNNTNNWVWIMLDITPNLFKSTKTEKQLLSRN</sequence>
<dbReference type="OrthoDB" id="1070463at2"/>
<proteinExistence type="predicted"/>
<organism evidence="2 3">
    <name type="scientific">Roseivirga seohaensis subsp. aquiponti</name>
    <dbReference type="NCBI Taxonomy" id="1566026"/>
    <lineage>
        <taxon>Bacteria</taxon>
        <taxon>Pseudomonadati</taxon>
        <taxon>Bacteroidota</taxon>
        <taxon>Cytophagia</taxon>
        <taxon>Cytophagales</taxon>
        <taxon>Roseivirgaceae</taxon>
        <taxon>Roseivirga</taxon>
    </lineage>
</organism>
<dbReference type="AlphaFoldDB" id="A0A0L8APC3"/>
<dbReference type="EMBL" id="JSVA01000003">
    <property type="protein sequence ID" value="KOF04333.1"/>
    <property type="molecule type" value="Genomic_DNA"/>
</dbReference>
<dbReference type="InterPro" id="IPR025388">
    <property type="entry name" value="Alginate_export_dom"/>
</dbReference>
<evidence type="ECO:0000259" key="1">
    <source>
        <dbReference type="Pfam" id="PF13372"/>
    </source>
</evidence>
<name>A0A0L8APC3_9BACT</name>
<accession>A0A0L8APC3</accession>
<evidence type="ECO:0000313" key="2">
    <source>
        <dbReference type="EMBL" id="KOF04333.1"/>
    </source>
</evidence>
<dbReference type="RefSeq" id="WP_053222043.1">
    <property type="nucleotide sequence ID" value="NZ_JSVA01000003.1"/>
</dbReference>
<dbReference type="Proteomes" id="UP000036908">
    <property type="component" value="Unassembled WGS sequence"/>
</dbReference>
<protein>
    <recommendedName>
        <fullName evidence="1">Alginate export domain-containing protein</fullName>
    </recommendedName>
</protein>
<evidence type="ECO:0000313" key="3">
    <source>
        <dbReference type="Proteomes" id="UP000036908"/>
    </source>
</evidence>
<keyword evidence="3" id="KW-1185">Reference proteome</keyword>
<dbReference type="Pfam" id="PF13372">
    <property type="entry name" value="Alginate_exp"/>
    <property type="match status" value="1"/>
</dbReference>
<dbReference type="PATRIC" id="fig|1566026.4.peg.2124"/>
<comment type="caution">
    <text evidence="2">The sequence shown here is derived from an EMBL/GenBank/DDBJ whole genome shotgun (WGS) entry which is preliminary data.</text>
</comment>